<proteinExistence type="predicted"/>
<dbReference type="Proteomes" id="UP000665561">
    <property type="component" value="Unassembled WGS sequence"/>
</dbReference>
<evidence type="ECO:0000256" key="1">
    <source>
        <dbReference type="SAM" id="SignalP"/>
    </source>
</evidence>
<reference evidence="2 3" key="1">
    <citation type="submission" date="2020-01" db="EMBL/GenBank/DDBJ databases">
        <title>Paenibacillus soybeanensis sp. nov. isolated from the nodules of soybean (Glycine max(L.) Merr).</title>
        <authorList>
            <person name="Wang H."/>
        </authorList>
    </citation>
    <scope>NUCLEOTIDE SEQUENCE [LARGE SCALE GENOMIC DNA]</scope>
    <source>
        <strain evidence="2 3">T1</strain>
    </source>
</reference>
<keyword evidence="1" id="KW-0732">Signal</keyword>
<sequence>MIKSMRLRAFSSMLLALLAFTLLVPGAVSAASVSITQTAQAALAKHIAAAPAAMKDKLNAQYSSLQSNQRQENTLDGQYKTLHASNAAALDAVNKRIKLIDADKISRLTNELNATRARYQPLLTLYTSLNKQIADARKLKLKELTSMLTTQAELMKPATQLAREDIRVREAALKAAKAATAATVKALKTSLAAITPLHAQTKTAQSVVSGAKKSLPDVVKTMNACVKSDSHDGTLQSLTTLVASSKGIIDQKSRIVGYENQITAIINKVNAQIPSKS</sequence>
<gene>
    <name evidence="2" type="ORF">GT019_09225</name>
</gene>
<accession>A0ABW9XN28</accession>
<protein>
    <submittedName>
        <fullName evidence="2">Uncharacterized protein</fullName>
    </submittedName>
</protein>
<dbReference type="EMBL" id="JAAAMV010000004">
    <property type="protein sequence ID" value="NBD24053.1"/>
    <property type="molecule type" value="Genomic_DNA"/>
</dbReference>
<name>A0ABW9XN28_9BACL</name>
<evidence type="ECO:0000313" key="2">
    <source>
        <dbReference type="EMBL" id="NBD24053.1"/>
    </source>
</evidence>
<feature type="signal peptide" evidence="1">
    <location>
        <begin position="1"/>
        <end position="30"/>
    </location>
</feature>
<keyword evidence="3" id="KW-1185">Reference proteome</keyword>
<evidence type="ECO:0000313" key="3">
    <source>
        <dbReference type="Proteomes" id="UP000665561"/>
    </source>
</evidence>
<dbReference type="RefSeq" id="WP_161742858.1">
    <property type="nucleotide sequence ID" value="NZ_JAAAMV010000004.1"/>
</dbReference>
<feature type="chain" id="PRO_5046796022" evidence="1">
    <location>
        <begin position="31"/>
        <end position="277"/>
    </location>
</feature>
<comment type="caution">
    <text evidence="2">The sequence shown here is derived from an EMBL/GenBank/DDBJ whole genome shotgun (WGS) entry which is preliminary data.</text>
</comment>
<organism evidence="2 3">
    <name type="scientific">Paenibacillus glycinis</name>
    <dbReference type="NCBI Taxonomy" id="2697035"/>
    <lineage>
        <taxon>Bacteria</taxon>
        <taxon>Bacillati</taxon>
        <taxon>Bacillota</taxon>
        <taxon>Bacilli</taxon>
        <taxon>Bacillales</taxon>
        <taxon>Paenibacillaceae</taxon>
        <taxon>Paenibacillus</taxon>
    </lineage>
</organism>